<reference evidence="3 4" key="1">
    <citation type="journal article" date="2016" name="J. Clin. Microbiol.">
        <title>Detection and Whole-Genome Sequencing of Carbapenemase-Producing Aeromonas hydrophila Isolates from Routine Perirectal Surveillance Culture.</title>
        <authorList>
            <person name="Hughes H.Y."/>
            <person name="Conlan S.P."/>
            <person name="Lau A.F."/>
            <person name="Dekker J.P."/>
            <person name="Michelin A.V."/>
            <person name="Youn J.H."/>
            <person name="Henderson D.K."/>
            <person name="Frank K.M."/>
            <person name="Segre J.A."/>
            <person name="Palmore T.N."/>
        </authorList>
    </citation>
    <scope>NUCLEOTIDE SEQUENCE [LARGE SCALE GENOMIC DNA]</scope>
    <source>
        <strain evidence="3 4">AVNIH1</strain>
    </source>
</reference>
<evidence type="ECO:0000259" key="2">
    <source>
        <dbReference type="Pfam" id="PF04492"/>
    </source>
</evidence>
<dbReference type="Proteomes" id="UP000076809">
    <property type="component" value="Chromosome"/>
</dbReference>
<evidence type="ECO:0000313" key="4">
    <source>
        <dbReference type="Proteomes" id="UP000076809"/>
    </source>
</evidence>
<dbReference type="AlphaFoldDB" id="A0AAC9BBW6"/>
<dbReference type="NCBIfam" id="TIGR01610">
    <property type="entry name" value="phage_O_Nterm"/>
    <property type="match status" value="1"/>
</dbReference>
<sequence length="334" mass="37391">MNTVIKFPGPSAPHNPPQKEARVVADLDDGFTRVANELLDALMRTKMSGTQSQVVMAVIRQTYGYRKAKDRVHTGYLAELTGLHSNRIKDAVVELEKRNILKIERGSGIFFMVAVNKVISEWISDKIESRDAARKSVKASRKSVKASRKSVNKITEIRDSNHGNPSTTKENYKRKEQIKISSSKNADALPDAGGDESVSPPAEKVRPDAAIQTPSGKFWGTQDDLTAAEFIHGKVLVVNPTAKAPNWAQWANDIRLMRTQLGYTHHEICSLFKWANLDPFWSANVLCPKTLRKQWDKLTAKRAGVVRQPARGDEWDLTKTMTADKLNQLIQEGY</sequence>
<feature type="domain" description="Bacteriophage lambda Replication protein O N-terminal" evidence="2">
    <location>
        <begin position="24"/>
        <end position="122"/>
    </location>
</feature>
<name>A0AAC9BBW6_AERVE</name>
<dbReference type="InterPro" id="IPR006497">
    <property type="entry name" value="Phage_lambda_VrpO_N"/>
</dbReference>
<protein>
    <recommendedName>
        <fullName evidence="2">Bacteriophage lambda Replication protein O N-terminal domain-containing protein</fullName>
    </recommendedName>
</protein>
<feature type="region of interest" description="Disordered" evidence="1">
    <location>
        <begin position="134"/>
        <end position="217"/>
    </location>
</feature>
<proteinExistence type="predicted"/>
<dbReference type="GO" id="GO:0006260">
    <property type="term" value="P:DNA replication"/>
    <property type="evidence" value="ECO:0007669"/>
    <property type="project" value="InterPro"/>
</dbReference>
<dbReference type="EMBL" id="CP014774">
    <property type="protein sequence ID" value="ANB54815.1"/>
    <property type="molecule type" value="Genomic_DNA"/>
</dbReference>
<dbReference type="InterPro" id="IPR036388">
    <property type="entry name" value="WH-like_DNA-bd_sf"/>
</dbReference>
<feature type="compositionally biased region" description="Basic residues" evidence="1">
    <location>
        <begin position="135"/>
        <end position="151"/>
    </location>
</feature>
<evidence type="ECO:0000313" key="3">
    <source>
        <dbReference type="EMBL" id="ANB54815.1"/>
    </source>
</evidence>
<accession>A0AAC9BBW6</accession>
<organism evidence="3 4">
    <name type="scientific">Aeromonas veronii</name>
    <dbReference type="NCBI Taxonomy" id="654"/>
    <lineage>
        <taxon>Bacteria</taxon>
        <taxon>Pseudomonadati</taxon>
        <taxon>Pseudomonadota</taxon>
        <taxon>Gammaproteobacteria</taxon>
        <taxon>Aeromonadales</taxon>
        <taxon>Aeromonadaceae</taxon>
        <taxon>Aeromonas</taxon>
    </lineage>
</organism>
<gene>
    <name evidence="3" type="ORF">WM43_20240</name>
</gene>
<dbReference type="Pfam" id="PF04492">
    <property type="entry name" value="Phage_rep_O"/>
    <property type="match status" value="1"/>
</dbReference>
<dbReference type="Gene3D" id="1.10.10.10">
    <property type="entry name" value="Winged helix-like DNA-binding domain superfamily/Winged helix DNA-binding domain"/>
    <property type="match status" value="1"/>
</dbReference>
<evidence type="ECO:0000256" key="1">
    <source>
        <dbReference type="SAM" id="MobiDB-lite"/>
    </source>
</evidence>